<proteinExistence type="inferred from homology"/>
<dbReference type="InterPro" id="IPR013783">
    <property type="entry name" value="Ig-like_fold"/>
</dbReference>
<dbReference type="OrthoDB" id="9805159at2"/>
<dbReference type="Gene3D" id="2.60.40.10">
    <property type="entry name" value="Immunoglobulins"/>
    <property type="match status" value="1"/>
</dbReference>
<organism evidence="5 6">
    <name type="scientific">Caloramator australicus RC3</name>
    <dbReference type="NCBI Taxonomy" id="857293"/>
    <lineage>
        <taxon>Bacteria</taxon>
        <taxon>Bacillati</taxon>
        <taxon>Bacillota</taxon>
        <taxon>Clostridia</taxon>
        <taxon>Eubacteriales</taxon>
        <taxon>Clostridiaceae</taxon>
        <taxon>Caloramator</taxon>
    </lineage>
</organism>
<reference evidence="5 6" key="1">
    <citation type="journal article" date="2011" name="J. Bacteriol.">
        <title>Draft genome sequence of Caloramator australicus strain RC3T, a thermoanaerobe from the Great Artesian Basin of Australia.</title>
        <authorList>
            <person name="Ogg C.D."/>
            <person name="Patel B.K.C."/>
        </authorList>
    </citation>
    <scope>NUCLEOTIDE SEQUENCE [LARGE SCALE GENOMIC DNA]</scope>
    <source>
        <strain evidence="5 6">RC3</strain>
    </source>
</reference>
<dbReference type="STRING" id="857293.CAAU_1882"/>
<gene>
    <name evidence="5" type="ORF">CAAU_1882</name>
</gene>
<comment type="similarity">
    <text evidence="1">Belongs to the glycosyl hydrolase 13 family.</text>
</comment>
<dbReference type="InterPro" id="IPR014756">
    <property type="entry name" value="Ig_E-set"/>
</dbReference>
<dbReference type="Gene3D" id="2.60.40.1180">
    <property type="entry name" value="Golgi alpha-mannosidase II"/>
    <property type="match status" value="1"/>
</dbReference>
<dbReference type="GO" id="GO:0031216">
    <property type="term" value="F:neopullulanase activity"/>
    <property type="evidence" value="ECO:0007669"/>
    <property type="project" value="UniProtKB-EC"/>
</dbReference>
<dbReference type="InterPro" id="IPR006047">
    <property type="entry name" value="GH13_cat_dom"/>
</dbReference>
<sequence length="612" mass="72848">MQINWMDSVFSDGSIRFVSNPLPQLNEKISIAIRMLKDSPVEKAYIRYTLNGEERVVELEEKDIKGNFIYYWTRIKIEEPVLKYHFILCTRDNVYYYNQMGLFEHFITEDYDFKLIADFEKPSWVDDAIFYQIFVDRFYNGNTENDVKDGEYTYRGFSSKKMNWQDKPGKYKIYGNLDFFGGDLEGIAQKIDYLKELGVNALYLNPIFEAPSNHKYDCADYFSVDKHFGGNRAIEQLNKKLHEEDMKIILDISINHTGDTHHWFKEKRDFYYFYDDENYESWCGVKSLPVLKYENPEVRNAIYKDEKSVLKYWLKEPYCIDGWRFDVGHYTAKVKGSTIYREIWREIRRELKTLNKDAYLIAEHWTDAEEYLQGDMWDSIMNYFGFFRPVRKYLGENDLFTGWKIKNPMKTKNGINFSKEVMQHFARLPYIIQSMQFNLLSSHDVHRFHNSPSISRKNILTGIVMLLTFIGIPCIYYGDEIGLEGDLGDLSNCRYPFNWDEKKWDKEIYETYKRLIALRRKEKVLINGSFKILTADDSSISYARFNEDEAIIFINSQDKEERTIYIPLLTIGDFNNFEVIFNNGEESEIAYENGLIVVNLKPEQTYLIKFYR</sequence>
<evidence type="ECO:0000259" key="4">
    <source>
        <dbReference type="SMART" id="SM00642"/>
    </source>
</evidence>
<keyword evidence="6" id="KW-1185">Reference proteome</keyword>
<dbReference type="AlphaFoldDB" id="I7LHD9"/>
<keyword evidence="3 5" id="KW-0326">Glycosidase</keyword>
<name>I7LHD9_9CLOT</name>
<dbReference type="SUPFAM" id="SSF81296">
    <property type="entry name" value="E set domains"/>
    <property type="match status" value="1"/>
</dbReference>
<evidence type="ECO:0000256" key="1">
    <source>
        <dbReference type="ARBA" id="ARBA00008061"/>
    </source>
</evidence>
<dbReference type="InterPro" id="IPR017853">
    <property type="entry name" value="GH"/>
</dbReference>
<evidence type="ECO:0000313" key="5">
    <source>
        <dbReference type="EMBL" id="CCJ33966.1"/>
    </source>
</evidence>
<dbReference type="EC" id="3.2.1.135" evidence="5"/>
<dbReference type="CDD" id="cd11338">
    <property type="entry name" value="AmyAc_CMD"/>
    <property type="match status" value="1"/>
</dbReference>
<dbReference type="SUPFAM" id="SSF51011">
    <property type="entry name" value="Glycosyl hydrolase domain"/>
    <property type="match status" value="1"/>
</dbReference>
<dbReference type="Pfam" id="PF00128">
    <property type="entry name" value="Alpha-amylase"/>
    <property type="match status" value="1"/>
</dbReference>
<feature type="domain" description="Glycosyl hydrolase family 13 catalytic" evidence="4">
    <location>
        <begin position="132"/>
        <end position="519"/>
    </location>
</feature>
<keyword evidence="2 5" id="KW-0378">Hydrolase</keyword>
<dbReference type="PANTHER" id="PTHR10357">
    <property type="entry name" value="ALPHA-AMYLASE FAMILY MEMBER"/>
    <property type="match status" value="1"/>
</dbReference>
<dbReference type="SUPFAM" id="SSF51445">
    <property type="entry name" value="(Trans)glycosidases"/>
    <property type="match status" value="1"/>
</dbReference>
<dbReference type="SMART" id="SM00642">
    <property type="entry name" value="Aamy"/>
    <property type="match status" value="1"/>
</dbReference>
<dbReference type="CDD" id="cd02857">
    <property type="entry name" value="E_set_CDase_PDE_N"/>
    <property type="match status" value="1"/>
</dbReference>
<dbReference type="Proteomes" id="UP000007652">
    <property type="component" value="Unassembled WGS sequence"/>
</dbReference>
<dbReference type="InterPro" id="IPR013780">
    <property type="entry name" value="Glyco_hydro_b"/>
</dbReference>
<evidence type="ECO:0000256" key="3">
    <source>
        <dbReference type="ARBA" id="ARBA00023295"/>
    </source>
</evidence>
<dbReference type="RefSeq" id="WP_008909223.1">
    <property type="nucleotide sequence ID" value="NZ_CAKP01000097.1"/>
</dbReference>
<comment type="caution">
    <text evidence="5">The sequence shown here is derived from an EMBL/GenBank/DDBJ whole genome shotgun (WGS) entry which is preliminary data.</text>
</comment>
<accession>I7LHD9</accession>
<dbReference type="PANTHER" id="PTHR10357:SF210">
    <property type="entry name" value="MALTODEXTRIN GLUCOSIDASE"/>
    <property type="match status" value="1"/>
</dbReference>
<protein>
    <submittedName>
        <fullName evidence="5">Neopullulanase</fullName>
        <ecNumber evidence="5">3.2.1.135</ecNumber>
    </submittedName>
</protein>
<dbReference type="GO" id="GO:0005975">
    <property type="term" value="P:carbohydrate metabolic process"/>
    <property type="evidence" value="ECO:0007669"/>
    <property type="project" value="InterPro"/>
</dbReference>
<dbReference type="eggNOG" id="COG0366">
    <property type="taxonomic scope" value="Bacteria"/>
</dbReference>
<dbReference type="EMBL" id="CAKP01000097">
    <property type="protein sequence ID" value="CCJ33966.1"/>
    <property type="molecule type" value="Genomic_DNA"/>
</dbReference>
<dbReference type="Gene3D" id="3.20.20.80">
    <property type="entry name" value="Glycosidases"/>
    <property type="match status" value="1"/>
</dbReference>
<dbReference type="InterPro" id="IPR004185">
    <property type="entry name" value="Glyco_hydro_13_lg-like_dom"/>
</dbReference>
<evidence type="ECO:0000313" key="6">
    <source>
        <dbReference type="Proteomes" id="UP000007652"/>
    </source>
</evidence>
<evidence type="ECO:0000256" key="2">
    <source>
        <dbReference type="ARBA" id="ARBA00022801"/>
    </source>
</evidence>